<reference evidence="2" key="1">
    <citation type="submission" date="2018-02" db="EMBL/GenBank/DDBJ databases">
        <authorList>
            <person name="Clavel T."/>
            <person name="Strowig T."/>
        </authorList>
    </citation>
    <scope>NUCLEOTIDE SEQUENCE [LARGE SCALE GENOMIC DNA]</scope>
    <source>
        <strain evidence="2">DSM 100764</strain>
    </source>
</reference>
<dbReference type="AlphaFoldDB" id="A0A2V1IVD2"/>
<sequence>MKYSANTSKIQRDSRQEKITRILHREDCGILHREDCGILHRENHIAKNLKKLAHLKRNI</sequence>
<keyword evidence="2" id="KW-1185">Reference proteome</keyword>
<accession>A0A2V1IVD2</accession>
<evidence type="ECO:0000313" key="2">
    <source>
        <dbReference type="Proteomes" id="UP000244925"/>
    </source>
</evidence>
<proteinExistence type="predicted"/>
<organism evidence="1 2">
    <name type="scientific">Paramuribaculum intestinale</name>
    <dbReference type="NCBI Taxonomy" id="2094151"/>
    <lineage>
        <taxon>Bacteria</taxon>
        <taxon>Pseudomonadati</taxon>
        <taxon>Bacteroidota</taxon>
        <taxon>Bacteroidia</taxon>
        <taxon>Bacteroidales</taxon>
        <taxon>Muribaculaceae</taxon>
        <taxon>Paramuribaculum</taxon>
    </lineage>
</organism>
<name>A0A2V1IVD2_9BACT</name>
<protein>
    <submittedName>
        <fullName evidence="1">Uncharacterized protein</fullName>
    </submittedName>
</protein>
<dbReference type="Proteomes" id="UP000244925">
    <property type="component" value="Unassembled WGS sequence"/>
</dbReference>
<gene>
    <name evidence="1" type="ORF">C5O25_10490</name>
</gene>
<evidence type="ECO:0000313" key="1">
    <source>
        <dbReference type="EMBL" id="PWB06364.1"/>
    </source>
</evidence>
<dbReference type="EMBL" id="PUBV01000026">
    <property type="protein sequence ID" value="PWB06364.1"/>
    <property type="molecule type" value="Genomic_DNA"/>
</dbReference>
<comment type="caution">
    <text evidence="1">The sequence shown here is derived from an EMBL/GenBank/DDBJ whole genome shotgun (WGS) entry which is preliminary data.</text>
</comment>